<evidence type="ECO:0000313" key="12">
    <source>
        <dbReference type="Proteomes" id="UP000054560"/>
    </source>
</evidence>
<comment type="pathway">
    <text evidence="1">Glycerolipid metabolism; triacylglycerol biosynthesis.</text>
</comment>
<dbReference type="GO" id="GO:0004144">
    <property type="term" value="F:diacylglycerol O-acyltransferase activity"/>
    <property type="evidence" value="ECO:0007669"/>
    <property type="project" value="UniProtKB-EC"/>
</dbReference>
<dbReference type="UniPathway" id="UPA00282"/>
<dbReference type="PANTHER" id="PTHR31650">
    <property type="entry name" value="O-ACYLTRANSFERASE (WSD1-LIKE) FAMILY PROTEIN"/>
    <property type="match status" value="1"/>
</dbReference>
<evidence type="ECO:0000256" key="5">
    <source>
        <dbReference type="ARBA" id="ARBA00024360"/>
    </source>
</evidence>
<dbReference type="GeneID" id="25902500"/>
<reference evidence="11 12" key="1">
    <citation type="submission" date="2011-02" db="EMBL/GenBank/DDBJ databases">
        <title>The Genome Sequence of Sphaeroforma arctica JP610.</title>
        <authorList>
            <consortium name="The Broad Institute Genome Sequencing Platform"/>
            <person name="Russ C."/>
            <person name="Cuomo C."/>
            <person name="Young S.K."/>
            <person name="Zeng Q."/>
            <person name="Gargeya S."/>
            <person name="Alvarado L."/>
            <person name="Berlin A."/>
            <person name="Chapman S.B."/>
            <person name="Chen Z."/>
            <person name="Freedman E."/>
            <person name="Gellesch M."/>
            <person name="Goldberg J."/>
            <person name="Griggs A."/>
            <person name="Gujja S."/>
            <person name="Heilman E."/>
            <person name="Heiman D."/>
            <person name="Howarth C."/>
            <person name="Mehta T."/>
            <person name="Neiman D."/>
            <person name="Pearson M."/>
            <person name="Roberts A."/>
            <person name="Saif S."/>
            <person name="Shea T."/>
            <person name="Shenoy N."/>
            <person name="Sisk P."/>
            <person name="Stolte C."/>
            <person name="Sykes S."/>
            <person name="White J."/>
            <person name="Yandava C."/>
            <person name="Burger G."/>
            <person name="Gray M.W."/>
            <person name="Holland P.W.H."/>
            <person name="King N."/>
            <person name="Lang F.B.F."/>
            <person name="Roger A.J."/>
            <person name="Ruiz-Trillo I."/>
            <person name="Haas B."/>
            <person name="Nusbaum C."/>
            <person name="Birren B."/>
        </authorList>
    </citation>
    <scope>NUCLEOTIDE SEQUENCE [LARGE SCALE GENOMIC DNA]</scope>
    <source>
        <strain evidence="11 12">JP610</strain>
    </source>
</reference>
<evidence type="ECO:0000256" key="3">
    <source>
        <dbReference type="ARBA" id="ARBA00022679"/>
    </source>
</evidence>
<proteinExistence type="inferred from homology"/>
<dbReference type="GO" id="GO:0047196">
    <property type="term" value="F:long-chain-alcohol O-fatty-acyltransferase activity"/>
    <property type="evidence" value="ECO:0007669"/>
    <property type="project" value="UniProtKB-EC"/>
</dbReference>
<comment type="similarity">
    <text evidence="5">In the N-terminal section; belongs to the long-chain O-acyltransferase family.</text>
</comment>
<comment type="catalytic activity">
    <reaction evidence="6">
        <text>a long chain fatty alcohol + a fatty acyl-CoA = a long-chain alcohol wax ester + CoA</text>
        <dbReference type="Rhea" id="RHEA:38443"/>
        <dbReference type="ChEBI" id="CHEBI:17135"/>
        <dbReference type="ChEBI" id="CHEBI:57287"/>
        <dbReference type="ChEBI" id="CHEBI:77636"/>
        <dbReference type="ChEBI" id="CHEBI:235323"/>
        <dbReference type="EC" id="2.3.1.75"/>
    </reaction>
</comment>
<dbReference type="GO" id="GO:0005886">
    <property type="term" value="C:plasma membrane"/>
    <property type="evidence" value="ECO:0007669"/>
    <property type="project" value="TreeGrafter"/>
</dbReference>
<dbReference type="InterPro" id="IPR023213">
    <property type="entry name" value="CAT-like_dom_sf"/>
</dbReference>
<feature type="domain" description="O-acyltransferase WSD1 C-terminal" evidence="10">
    <location>
        <begin position="328"/>
        <end position="467"/>
    </location>
</feature>
<dbReference type="PANTHER" id="PTHR31650:SF1">
    <property type="entry name" value="WAX ESTER SYNTHASE_DIACYLGLYCEROL ACYLTRANSFERASE 4-RELATED"/>
    <property type="match status" value="1"/>
</dbReference>
<dbReference type="InterPro" id="IPR045034">
    <property type="entry name" value="O-acyltransferase_WSD1-like"/>
</dbReference>
<keyword evidence="3" id="KW-0808">Transferase</keyword>
<gene>
    <name evidence="11" type="ORF">SARC_01996</name>
</gene>
<dbReference type="Proteomes" id="UP000054560">
    <property type="component" value="Unassembled WGS sequence"/>
</dbReference>
<name>A0A0L0GA18_9EUKA</name>
<evidence type="ECO:0000259" key="9">
    <source>
        <dbReference type="Pfam" id="PF03007"/>
    </source>
</evidence>
<keyword evidence="8" id="KW-1133">Transmembrane helix</keyword>
<dbReference type="InterPro" id="IPR004255">
    <property type="entry name" value="O-acyltransferase_WSD1_N"/>
</dbReference>
<evidence type="ECO:0000313" key="11">
    <source>
        <dbReference type="EMBL" id="KNC85850.1"/>
    </source>
</evidence>
<keyword evidence="8" id="KW-0472">Membrane</keyword>
<dbReference type="InterPro" id="IPR009721">
    <property type="entry name" value="O-acyltransferase_WSD1_C"/>
</dbReference>
<evidence type="ECO:0000256" key="4">
    <source>
        <dbReference type="ARBA" id="ARBA00023315"/>
    </source>
</evidence>
<protein>
    <submittedName>
        <fullName evidence="11">Uncharacterized protein</fullName>
    </submittedName>
</protein>
<keyword evidence="12" id="KW-1185">Reference proteome</keyword>
<comment type="catalytic activity">
    <reaction evidence="7">
        <text>an acyl-CoA + a 1,2-diacyl-sn-glycerol = a triacyl-sn-glycerol + CoA</text>
        <dbReference type="Rhea" id="RHEA:10868"/>
        <dbReference type="ChEBI" id="CHEBI:17815"/>
        <dbReference type="ChEBI" id="CHEBI:57287"/>
        <dbReference type="ChEBI" id="CHEBI:58342"/>
        <dbReference type="ChEBI" id="CHEBI:64615"/>
        <dbReference type="EC" id="2.3.1.20"/>
    </reaction>
</comment>
<dbReference type="OrthoDB" id="619536at2759"/>
<dbReference type="Gene3D" id="3.30.559.10">
    <property type="entry name" value="Chloramphenicol acetyltransferase-like domain"/>
    <property type="match status" value="1"/>
</dbReference>
<evidence type="ECO:0000256" key="7">
    <source>
        <dbReference type="ARBA" id="ARBA00048109"/>
    </source>
</evidence>
<feature type="domain" description="O-acyltransferase WSD1-like N-terminal" evidence="9">
    <location>
        <begin position="117"/>
        <end position="277"/>
    </location>
</feature>
<dbReference type="EMBL" id="KQ241681">
    <property type="protein sequence ID" value="KNC85850.1"/>
    <property type="molecule type" value="Genomic_DNA"/>
</dbReference>
<keyword evidence="4" id="KW-0012">Acyltransferase</keyword>
<evidence type="ECO:0000256" key="8">
    <source>
        <dbReference type="SAM" id="Phobius"/>
    </source>
</evidence>
<dbReference type="GO" id="GO:0019432">
    <property type="term" value="P:triglyceride biosynthetic process"/>
    <property type="evidence" value="ECO:0007669"/>
    <property type="project" value="UniProtKB-UniPathway"/>
</dbReference>
<evidence type="ECO:0000256" key="1">
    <source>
        <dbReference type="ARBA" id="ARBA00004771"/>
    </source>
</evidence>
<comment type="pathway">
    <text evidence="2">Lipid metabolism.</text>
</comment>
<dbReference type="RefSeq" id="XP_014159752.1">
    <property type="nucleotide sequence ID" value="XM_014304277.1"/>
</dbReference>
<dbReference type="Pfam" id="PF06974">
    <property type="entry name" value="WS_DGAT_C"/>
    <property type="match status" value="1"/>
</dbReference>
<keyword evidence="8" id="KW-0812">Transmembrane</keyword>
<dbReference type="AlphaFoldDB" id="A0A0L0GA18"/>
<sequence>MFTDNSIAKTSPVLSAQVKAARRMTLMGKGTLRSETESNPSLPLGFYVTKTDIDYDQFCQDFTERVLLQPGFERLRCRVENEDSFKPVSINVHDHIFNVDFDDLEEMDDNTQLTDKERKLAAFLGNWTTEMFDRSKPLWQIYLLKNYIDGKSVLAFKCHHCIGDGASISILMTQLCDPKTDVKESLTMEPDTVHKTLGDNVMDEFTVFVRFIGAALFYIWGYLVFQVKYGLAFSTPELPTQLKNQLTGKRRVAWTNTIQVSDIKTIGKRLGGTVNDILMAATAGALRRSLLESKVGEWNDANLKSLRLACPVNVRGAGDYDINDIMHNMFGFVVTKSPIDEPNRTRRLEIVTENMRAIKRTPEQRLAYESSKVLARFPPSIQKAVLKFTNGAISYISSNVQGPSTELYISGAEVEYALGVVPPPPTVGLGVAIWSYNGTLRVSFSVDEGVKFNPWDLAAKVESEIAEYYQTATAQDKKIQ</sequence>
<organism evidence="11 12">
    <name type="scientific">Sphaeroforma arctica JP610</name>
    <dbReference type="NCBI Taxonomy" id="667725"/>
    <lineage>
        <taxon>Eukaryota</taxon>
        <taxon>Ichthyosporea</taxon>
        <taxon>Ichthyophonida</taxon>
        <taxon>Sphaeroforma</taxon>
    </lineage>
</organism>
<dbReference type="Pfam" id="PF03007">
    <property type="entry name" value="WS_DGAT_cat"/>
    <property type="match status" value="1"/>
</dbReference>
<evidence type="ECO:0000256" key="2">
    <source>
        <dbReference type="ARBA" id="ARBA00005189"/>
    </source>
</evidence>
<dbReference type="SUPFAM" id="SSF52777">
    <property type="entry name" value="CoA-dependent acyltransferases"/>
    <property type="match status" value="1"/>
</dbReference>
<dbReference type="eggNOG" id="ENOG502QU8B">
    <property type="taxonomic scope" value="Eukaryota"/>
</dbReference>
<accession>A0A0L0GA18</accession>
<evidence type="ECO:0000256" key="6">
    <source>
        <dbReference type="ARBA" id="ARBA00047604"/>
    </source>
</evidence>
<feature type="transmembrane region" description="Helical" evidence="8">
    <location>
        <begin position="205"/>
        <end position="225"/>
    </location>
</feature>
<evidence type="ECO:0000259" key="10">
    <source>
        <dbReference type="Pfam" id="PF06974"/>
    </source>
</evidence>